<protein>
    <recommendedName>
        <fullName evidence="18">Cytochrome P450</fullName>
    </recommendedName>
</protein>
<proteinExistence type="inferred from homology"/>
<evidence type="ECO:0000256" key="12">
    <source>
        <dbReference type="ARBA" id="ARBA00023136"/>
    </source>
</evidence>
<dbReference type="InterPro" id="IPR017972">
    <property type="entry name" value="Cyt_P450_CS"/>
</dbReference>
<evidence type="ECO:0000256" key="5">
    <source>
        <dbReference type="ARBA" id="ARBA00022617"/>
    </source>
</evidence>
<evidence type="ECO:0000256" key="3">
    <source>
        <dbReference type="ARBA" id="ARBA00004406"/>
    </source>
</evidence>
<dbReference type="EMBL" id="JABSTV010001249">
    <property type="protein sequence ID" value="KAH7963243.1"/>
    <property type="molecule type" value="Genomic_DNA"/>
</dbReference>
<dbReference type="GO" id="GO:0016705">
    <property type="term" value="F:oxidoreductase activity, acting on paired donors, with incorporation or reduction of molecular oxygen"/>
    <property type="evidence" value="ECO:0007669"/>
    <property type="project" value="InterPro"/>
</dbReference>
<evidence type="ECO:0000256" key="10">
    <source>
        <dbReference type="ARBA" id="ARBA00023004"/>
    </source>
</evidence>
<dbReference type="SUPFAM" id="SSF48264">
    <property type="entry name" value="Cytochrome P450"/>
    <property type="match status" value="1"/>
</dbReference>
<dbReference type="Pfam" id="PF00067">
    <property type="entry name" value="p450"/>
    <property type="match status" value="1"/>
</dbReference>
<dbReference type="Proteomes" id="UP000821837">
    <property type="component" value="Chromosome 3"/>
</dbReference>
<gene>
    <name evidence="16" type="ORF">HPB52_020245</name>
</gene>
<evidence type="ECO:0000256" key="1">
    <source>
        <dbReference type="ARBA" id="ARBA00001971"/>
    </source>
</evidence>
<keyword evidence="10 13" id="KW-0408">Iron</keyword>
<dbReference type="PANTHER" id="PTHR24292">
    <property type="entry name" value="CYTOCHROME P450"/>
    <property type="match status" value="1"/>
</dbReference>
<dbReference type="Gene3D" id="1.10.630.10">
    <property type="entry name" value="Cytochrome P450"/>
    <property type="match status" value="2"/>
</dbReference>
<keyword evidence="11 14" id="KW-0503">Monooxygenase</keyword>
<keyword evidence="9 14" id="KW-0560">Oxidoreductase</keyword>
<accession>A0A9D4Q2M5</accession>
<keyword evidence="7" id="KW-0256">Endoplasmic reticulum</keyword>
<dbReference type="AlphaFoldDB" id="A0A9D4Q2M5"/>
<evidence type="ECO:0000256" key="7">
    <source>
        <dbReference type="ARBA" id="ARBA00022824"/>
    </source>
</evidence>
<dbReference type="GO" id="GO:0020037">
    <property type="term" value="F:heme binding"/>
    <property type="evidence" value="ECO:0007669"/>
    <property type="project" value="InterPro"/>
</dbReference>
<dbReference type="PRINTS" id="PR00385">
    <property type="entry name" value="P450"/>
</dbReference>
<dbReference type="InterPro" id="IPR002401">
    <property type="entry name" value="Cyt_P450_E_grp-I"/>
</dbReference>
<sequence>MEEWARLYGKVYGYYEGETPKVVISDMEVIKECFVKKASVFTDRPPLVVDIEPVRSSLIGLKGIYATLVTFTFPSRIMQVSKEHALKIEIEIAILRQWSDCQRNKRDPVIETVAKILTDSGNWINDACMVAPFLGVVLSYIFPFLSYGKLFARVEEHLQRLLESRKRAAATVPDIVQLMLDAQKTSSAVDKEISEPPGSTTPRNARPQPCFITDRHVMSNCFVLLGAGFDTTACTLAFLLYELAMHPDEQRTLYNDLVAAFPDRERLTYEELQTLKRFDVVISECLRLHPPLVLTTARLCQEDTRVATGHVIPRGSHVILPTWNVLHSSDLWVDPYSFDPDRFVEGTDGAAVLASVLAFGIGPRECIGKRLALLELKVALSKLVRFFEFSVCNDTNVPLKVKVPLVSLIPEQEIVLRVELRSTAKCNPEFKM</sequence>
<reference evidence="16" key="2">
    <citation type="submission" date="2021-09" db="EMBL/GenBank/DDBJ databases">
        <authorList>
            <person name="Jia N."/>
            <person name="Wang J."/>
            <person name="Shi W."/>
            <person name="Du L."/>
            <person name="Sun Y."/>
            <person name="Zhan W."/>
            <person name="Jiang J."/>
            <person name="Wang Q."/>
            <person name="Zhang B."/>
            <person name="Ji P."/>
            <person name="Sakyi L.B."/>
            <person name="Cui X."/>
            <person name="Yuan T."/>
            <person name="Jiang B."/>
            <person name="Yang W."/>
            <person name="Lam T.T.-Y."/>
            <person name="Chang Q."/>
            <person name="Ding S."/>
            <person name="Wang X."/>
            <person name="Zhu J."/>
            <person name="Ruan X."/>
            <person name="Zhao L."/>
            <person name="Wei J."/>
            <person name="Que T."/>
            <person name="Du C."/>
            <person name="Cheng J."/>
            <person name="Dai P."/>
            <person name="Han X."/>
            <person name="Huang E."/>
            <person name="Gao Y."/>
            <person name="Liu J."/>
            <person name="Shao H."/>
            <person name="Ye R."/>
            <person name="Li L."/>
            <person name="Wei W."/>
            <person name="Wang X."/>
            <person name="Wang C."/>
            <person name="Huo Q."/>
            <person name="Li W."/>
            <person name="Guo W."/>
            <person name="Chen H."/>
            <person name="Chen S."/>
            <person name="Zhou L."/>
            <person name="Zhou L."/>
            <person name="Ni X."/>
            <person name="Tian J."/>
            <person name="Zhou Y."/>
            <person name="Sheng Y."/>
            <person name="Liu T."/>
            <person name="Pan Y."/>
            <person name="Xia L."/>
            <person name="Li J."/>
            <person name="Zhao F."/>
            <person name="Cao W."/>
        </authorList>
    </citation>
    <scope>NUCLEOTIDE SEQUENCE</scope>
    <source>
        <strain evidence="16">Rsan-2018</strain>
        <tissue evidence="16">Larvae</tissue>
    </source>
</reference>
<evidence type="ECO:0008006" key="18">
    <source>
        <dbReference type="Google" id="ProtNLM"/>
    </source>
</evidence>
<evidence type="ECO:0000256" key="6">
    <source>
        <dbReference type="ARBA" id="ARBA00022723"/>
    </source>
</evidence>
<keyword evidence="12" id="KW-0472">Membrane</keyword>
<dbReference type="InterPro" id="IPR001128">
    <property type="entry name" value="Cyt_P450"/>
</dbReference>
<comment type="similarity">
    <text evidence="4 14">Belongs to the cytochrome P450 family.</text>
</comment>
<comment type="cofactor">
    <cofactor evidence="1 13">
        <name>heme</name>
        <dbReference type="ChEBI" id="CHEBI:30413"/>
    </cofactor>
</comment>
<organism evidence="16 17">
    <name type="scientific">Rhipicephalus sanguineus</name>
    <name type="common">Brown dog tick</name>
    <name type="synonym">Ixodes sanguineus</name>
    <dbReference type="NCBI Taxonomy" id="34632"/>
    <lineage>
        <taxon>Eukaryota</taxon>
        <taxon>Metazoa</taxon>
        <taxon>Ecdysozoa</taxon>
        <taxon>Arthropoda</taxon>
        <taxon>Chelicerata</taxon>
        <taxon>Arachnida</taxon>
        <taxon>Acari</taxon>
        <taxon>Parasitiformes</taxon>
        <taxon>Ixodida</taxon>
        <taxon>Ixodoidea</taxon>
        <taxon>Ixodidae</taxon>
        <taxon>Rhipicephalinae</taxon>
        <taxon>Rhipicephalus</taxon>
        <taxon>Rhipicephalus</taxon>
    </lineage>
</organism>
<evidence type="ECO:0000313" key="16">
    <source>
        <dbReference type="EMBL" id="KAH7963243.1"/>
    </source>
</evidence>
<reference evidence="16" key="1">
    <citation type="journal article" date="2020" name="Cell">
        <title>Large-Scale Comparative Analyses of Tick Genomes Elucidate Their Genetic Diversity and Vector Capacities.</title>
        <authorList>
            <consortium name="Tick Genome and Microbiome Consortium (TIGMIC)"/>
            <person name="Jia N."/>
            <person name="Wang J."/>
            <person name="Shi W."/>
            <person name="Du L."/>
            <person name="Sun Y."/>
            <person name="Zhan W."/>
            <person name="Jiang J.F."/>
            <person name="Wang Q."/>
            <person name="Zhang B."/>
            <person name="Ji P."/>
            <person name="Bell-Sakyi L."/>
            <person name="Cui X.M."/>
            <person name="Yuan T.T."/>
            <person name="Jiang B.G."/>
            <person name="Yang W.F."/>
            <person name="Lam T.T."/>
            <person name="Chang Q.C."/>
            <person name="Ding S.J."/>
            <person name="Wang X.J."/>
            <person name="Zhu J.G."/>
            <person name="Ruan X.D."/>
            <person name="Zhao L."/>
            <person name="Wei J.T."/>
            <person name="Ye R.Z."/>
            <person name="Que T.C."/>
            <person name="Du C.H."/>
            <person name="Zhou Y.H."/>
            <person name="Cheng J.X."/>
            <person name="Dai P.F."/>
            <person name="Guo W.B."/>
            <person name="Han X.H."/>
            <person name="Huang E.J."/>
            <person name="Li L.F."/>
            <person name="Wei W."/>
            <person name="Gao Y.C."/>
            <person name="Liu J.Z."/>
            <person name="Shao H.Z."/>
            <person name="Wang X."/>
            <person name="Wang C.C."/>
            <person name="Yang T.C."/>
            <person name="Huo Q.B."/>
            <person name="Li W."/>
            <person name="Chen H.Y."/>
            <person name="Chen S.E."/>
            <person name="Zhou L.G."/>
            <person name="Ni X.B."/>
            <person name="Tian J.H."/>
            <person name="Sheng Y."/>
            <person name="Liu T."/>
            <person name="Pan Y.S."/>
            <person name="Xia L.Y."/>
            <person name="Li J."/>
            <person name="Zhao F."/>
            <person name="Cao W.C."/>
        </authorList>
    </citation>
    <scope>NUCLEOTIDE SEQUENCE</scope>
    <source>
        <strain evidence="16">Rsan-2018</strain>
    </source>
</reference>
<dbReference type="GO" id="GO:0005506">
    <property type="term" value="F:iron ion binding"/>
    <property type="evidence" value="ECO:0007669"/>
    <property type="project" value="InterPro"/>
</dbReference>
<evidence type="ECO:0000313" key="17">
    <source>
        <dbReference type="Proteomes" id="UP000821837"/>
    </source>
</evidence>
<feature type="binding site" description="axial binding residue" evidence="13">
    <location>
        <position position="366"/>
    </location>
    <ligand>
        <name>heme</name>
        <dbReference type="ChEBI" id="CHEBI:30413"/>
    </ligand>
    <ligandPart>
        <name>Fe</name>
        <dbReference type="ChEBI" id="CHEBI:18248"/>
    </ligandPart>
</feature>
<dbReference type="VEuPathDB" id="VectorBase:RSAN_032288"/>
<dbReference type="PRINTS" id="PR00463">
    <property type="entry name" value="EP450I"/>
</dbReference>
<comment type="caution">
    <text evidence="16">The sequence shown here is derived from an EMBL/GenBank/DDBJ whole genome shotgun (WGS) entry which is preliminary data.</text>
</comment>
<dbReference type="GO" id="GO:0004497">
    <property type="term" value="F:monooxygenase activity"/>
    <property type="evidence" value="ECO:0007669"/>
    <property type="project" value="UniProtKB-KW"/>
</dbReference>
<evidence type="ECO:0000256" key="2">
    <source>
        <dbReference type="ARBA" id="ARBA00004174"/>
    </source>
</evidence>
<dbReference type="InterPro" id="IPR050476">
    <property type="entry name" value="Insect_CytP450_Detox"/>
</dbReference>
<dbReference type="PANTHER" id="PTHR24292:SF102">
    <property type="entry name" value="CYTOCHROME P450 FAMILY-RELATED"/>
    <property type="match status" value="1"/>
</dbReference>
<feature type="region of interest" description="Disordered" evidence="15">
    <location>
        <begin position="187"/>
        <end position="206"/>
    </location>
</feature>
<evidence type="ECO:0000256" key="11">
    <source>
        <dbReference type="ARBA" id="ARBA00023033"/>
    </source>
</evidence>
<evidence type="ECO:0000256" key="8">
    <source>
        <dbReference type="ARBA" id="ARBA00022848"/>
    </source>
</evidence>
<evidence type="ECO:0000256" key="13">
    <source>
        <dbReference type="PIRSR" id="PIRSR602401-1"/>
    </source>
</evidence>
<evidence type="ECO:0000256" key="14">
    <source>
        <dbReference type="RuleBase" id="RU000461"/>
    </source>
</evidence>
<keyword evidence="17" id="KW-1185">Reference proteome</keyword>
<evidence type="ECO:0000256" key="4">
    <source>
        <dbReference type="ARBA" id="ARBA00010617"/>
    </source>
</evidence>
<keyword evidence="5 13" id="KW-0349">Heme</keyword>
<comment type="subcellular location">
    <subcellularLocation>
        <location evidence="3">Endoplasmic reticulum membrane</location>
        <topology evidence="3">Peripheral membrane protein</topology>
    </subcellularLocation>
    <subcellularLocation>
        <location evidence="2">Microsome membrane</location>
        <topology evidence="2">Peripheral membrane protein</topology>
    </subcellularLocation>
</comment>
<dbReference type="PROSITE" id="PS00086">
    <property type="entry name" value="CYTOCHROME_P450"/>
    <property type="match status" value="1"/>
</dbReference>
<evidence type="ECO:0000256" key="15">
    <source>
        <dbReference type="SAM" id="MobiDB-lite"/>
    </source>
</evidence>
<keyword evidence="8" id="KW-0492">Microsome</keyword>
<dbReference type="GO" id="GO:0005789">
    <property type="term" value="C:endoplasmic reticulum membrane"/>
    <property type="evidence" value="ECO:0007669"/>
    <property type="project" value="UniProtKB-SubCell"/>
</dbReference>
<evidence type="ECO:0000256" key="9">
    <source>
        <dbReference type="ARBA" id="ARBA00023002"/>
    </source>
</evidence>
<keyword evidence="6 13" id="KW-0479">Metal-binding</keyword>
<name>A0A9D4Q2M5_RHISA</name>
<dbReference type="InterPro" id="IPR036396">
    <property type="entry name" value="Cyt_P450_sf"/>
</dbReference>